<protein>
    <recommendedName>
        <fullName evidence="1">Tc1-like transposase DDE domain-containing protein</fullName>
    </recommendedName>
</protein>
<comment type="caution">
    <text evidence="2">The sequence shown here is derived from an EMBL/GenBank/DDBJ whole genome shotgun (WGS) entry which is preliminary data.</text>
</comment>
<dbReference type="Gene3D" id="3.30.420.10">
    <property type="entry name" value="Ribonuclease H-like superfamily/Ribonuclease H"/>
    <property type="match status" value="1"/>
</dbReference>
<evidence type="ECO:0000313" key="3">
    <source>
        <dbReference type="Proteomes" id="UP001501102"/>
    </source>
</evidence>
<dbReference type="InterPro" id="IPR036397">
    <property type="entry name" value="RNaseH_sf"/>
</dbReference>
<name>A0ABP6JKJ8_STRTU</name>
<sequence length="112" mass="12529">MGPSLTTFVHSLSHLRNTQALNRACGAPGARERARRVREAVRGNGPVDETETAPRIDFTTHLTASMRKFTAERDWLHVYQLPPYAPDLNPVEGIWSLLRRGPLSISDLRPGE</sequence>
<evidence type="ECO:0000259" key="1">
    <source>
        <dbReference type="Pfam" id="PF13358"/>
    </source>
</evidence>
<gene>
    <name evidence="2" type="ORF">GCM10020221_32550</name>
</gene>
<organism evidence="2 3">
    <name type="scientific">Streptomyces thioluteus</name>
    <dbReference type="NCBI Taxonomy" id="66431"/>
    <lineage>
        <taxon>Bacteria</taxon>
        <taxon>Bacillati</taxon>
        <taxon>Actinomycetota</taxon>
        <taxon>Actinomycetes</taxon>
        <taxon>Kitasatosporales</taxon>
        <taxon>Streptomycetaceae</taxon>
        <taxon>Streptomyces</taxon>
    </lineage>
</organism>
<keyword evidence="3" id="KW-1185">Reference proteome</keyword>
<dbReference type="InterPro" id="IPR038717">
    <property type="entry name" value="Tc1-like_DDE_dom"/>
</dbReference>
<dbReference type="Proteomes" id="UP001501102">
    <property type="component" value="Unassembled WGS sequence"/>
</dbReference>
<evidence type="ECO:0000313" key="2">
    <source>
        <dbReference type="EMBL" id="GAA2934322.1"/>
    </source>
</evidence>
<proteinExistence type="predicted"/>
<accession>A0ABP6JKJ8</accession>
<reference evidence="3" key="1">
    <citation type="journal article" date="2019" name="Int. J. Syst. Evol. Microbiol.">
        <title>The Global Catalogue of Microorganisms (GCM) 10K type strain sequencing project: providing services to taxonomists for standard genome sequencing and annotation.</title>
        <authorList>
            <consortium name="The Broad Institute Genomics Platform"/>
            <consortium name="The Broad Institute Genome Sequencing Center for Infectious Disease"/>
            <person name="Wu L."/>
            <person name="Ma J."/>
        </authorList>
    </citation>
    <scope>NUCLEOTIDE SEQUENCE [LARGE SCALE GENOMIC DNA]</scope>
    <source>
        <strain evidence="3">JCM 4087</strain>
    </source>
</reference>
<dbReference type="EMBL" id="BAAAXZ010000123">
    <property type="protein sequence ID" value="GAA2934322.1"/>
    <property type="molecule type" value="Genomic_DNA"/>
</dbReference>
<dbReference type="Pfam" id="PF13358">
    <property type="entry name" value="DDE_3"/>
    <property type="match status" value="1"/>
</dbReference>
<feature type="domain" description="Tc1-like transposase DDE" evidence="1">
    <location>
        <begin position="59"/>
        <end position="100"/>
    </location>
</feature>